<feature type="compositionally biased region" description="Polar residues" evidence="5">
    <location>
        <begin position="173"/>
        <end position="187"/>
    </location>
</feature>
<feature type="compositionally biased region" description="Low complexity" evidence="5">
    <location>
        <begin position="829"/>
        <end position="838"/>
    </location>
</feature>
<dbReference type="PANTHER" id="PTHR36034">
    <property type="entry name" value="EXPRESSED PROTEIN"/>
    <property type="match status" value="1"/>
</dbReference>
<feature type="region of interest" description="Disordered" evidence="5">
    <location>
        <begin position="259"/>
        <end position="284"/>
    </location>
</feature>
<dbReference type="InterPro" id="IPR046848">
    <property type="entry name" value="E_motif"/>
</dbReference>
<dbReference type="PANTHER" id="PTHR36034:SF2">
    <property type="entry name" value="EXPRESSED PROTEIN"/>
    <property type="match status" value="1"/>
</dbReference>
<evidence type="ECO:0000256" key="1">
    <source>
        <dbReference type="ARBA" id="ARBA00022737"/>
    </source>
</evidence>
<dbReference type="Gene3D" id="1.25.40.10">
    <property type="entry name" value="Tetratricopeptide repeat domain"/>
    <property type="match status" value="3"/>
</dbReference>
<dbReference type="InterPro" id="IPR011990">
    <property type="entry name" value="TPR-like_helical_dom_sf"/>
</dbReference>
<dbReference type="EMBL" id="CAJGYO010000015">
    <property type="protein sequence ID" value="CAD6270080.1"/>
    <property type="molecule type" value="Genomic_DNA"/>
</dbReference>
<evidence type="ECO:0008006" key="8">
    <source>
        <dbReference type="Google" id="ProtNLM"/>
    </source>
</evidence>
<keyword evidence="2" id="KW-0809">Transit peptide</keyword>
<feature type="region of interest" description="Disordered" evidence="5">
    <location>
        <begin position="1"/>
        <end position="27"/>
    </location>
</feature>
<feature type="repeat" description="PPR" evidence="4">
    <location>
        <begin position="1061"/>
        <end position="1099"/>
    </location>
</feature>
<dbReference type="NCBIfam" id="TIGR00756">
    <property type="entry name" value="PPR"/>
    <property type="match status" value="2"/>
</dbReference>
<dbReference type="InterPro" id="IPR002885">
    <property type="entry name" value="PPR_rpt"/>
</dbReference>
<evidence type="ECO:0000256" key="5">
    <source>
        <dbReference type="SAM" id="MobiDB-lite"/>
    </source>
</evidence>
<feature type="compositionally biased region" description="Polar residues" evidence="5">
    <location>
        <begin position="57"/>
        <end position="69"/>
    </location>
</feature>
<dbReference type="PROSITE" id="PS51375">
    <property type="entry name" value="PPR"/>
    <property type="match status" value="2"/>
</dbReference>
<feature type="region of interest" description="Disordered" evidence="5">
    <location>
        <begin position="828"/>
        <end position="852"/>
    </location>
</feature>
<evidence type="ECO:0000313" key="7">
    <source>
        <dbReference type="Proteomes" id="UP000604825"/>
    </source>
</evidence>
<feature type="compositionally biased region" description="Polar residues" evidence="5">
    <location>
        <begin position="1"/>
        <end position="10"/>
    </location>
</feature>
<feature type="repeat" description="PPR" evidence="4">
    <location>
        <begin position="1166"/>
        <end position="1200"/>
    </location>
</feature>
<dbReference type="Proteomes" id="UP000604825">
    <property type="component" value="Unassembled WGS sequence"/>
</dbReference>
<comment type="caution">
    <text evidence="6">The sequence shown here is derived from an EMBL/GenBank/DDBJ whole genome shotgun (WGS) entry which is preliminary data.</text>
</comment>
<feature type="region of interest" description="Disordered" evidence="5">
    <location>
        <begin position="173"/>
        <end position="200"/>
    </location>
</feature>
<protein>
    <recommendedName>
        <fullName evidence="8">Pentatricopeptide repeat-containing protein</fullName>
    </recommendedName>
</protein>
<proteinExistence type="inferred from homology"/>
<evidence type="ECO:0000256" key="3">
    <source>
        <dbReference type="ARBA" id="ARBA00061659"/>
    </source>
</evidence>
<name>A0A811RJD5_9POAL</name>
<organism evidence="6 7">
    <name type="scientific">Miscanthus lutarioriparius</name>
    <dbReference type="NCBI Taxonomy" id="422564"/>
    <lineage>
        <taxon>Eukaryota</taxon>
        <taxon>Viridiplantae</taxon>
        <taxon>Streptophyta</taxon>
        <taxon>Embryophyta</taxon>
        <taxon>Tracheophyta</taxon>
        <taxon>Spermatophyta</taxon>
        <taxon>Magnoliopsida</taxon>
        <taxon>Liliopsida</taxon>
        <taxon>Poales</taxon>
        <taxon>Poaceae</taxon>
        <taxon>PACMAD clade</taxon>
        <taxon>Panicoideae</taxon>
        <taxon>Andropogonodae</taxon>
        <taxon>Andropogoneae</taxon>
        <taxon>Saccharinae</taxon>
        <taxon>Miscanthus</taxon>
    </lineage>
</organism>
<feature type="compositionally biased region" description="Basic and acidic residues" evidence="5">
    <location>
        <begin position="17"/>
        <end position="27"/>
    </location>
</feature>
<evidence type="ECO:0000256" key="4">
    <source>
        <dbReference type="PROSITE-ProRule" id="PRU00708"/>
    </source>
</evidence>
<keyword evidence="7" id="KW-1185">Reference proteome</keyword>
<dbReference type="FunFam" id="1.25.40.10:FF:000334">
    <property type="entry name" value="Pentatricopeptide repeat-containing protein"/>
    <property type="match status" value="1"/>
</dbReference>
<dbReference type="OrthoDB" id="1918650at2759"/>
<dbReference type="FunFam" id="1.25.40.10:FF:003141">
    <property type="entry name" value="Putative pentatricopeptide repeat-containing protein"/>
    <property type="match status" value="1"/>
</dbReference>
<dbReference type="Pfam" id="PF13041">
    <property type="entry name" value="PPR_2"/>
    <property type="match status" value="1"/>
</dbReference>
<accession>A0A811RJD5</accession>
<evidence type="ECO:0000313" key="6">
    <source>
        <dbReference type="EMBL" id="CAD6270080.1"/>
    </source>
</evidence>
<evidence type="ECO:0000256" key="2">
    <source>
        <dbReference type="ARBA" id="ARBA00022946"/>
    </source>
</evidence>
<sequence length="1378" mass="148681">MNFLYRTTQPAAPELPRISEQDQHRDALQKLTTTLEGLIADDSYQPSSTHSEDGAANNGSRDISGDPSSLDSKSLFPLGTHADVAEDEGWITIPCSSPSDHSLVLISILDLHCIKALPESLNDISEMVQLQTLDRSFLFPGEQVHILVCLSASKQDVQVISPFRIAAVMSKNGNSLQNSTNKPSPVSANGHDNGAAGESGYQDVELNGEASPSEHDILETRSLLQMEYHKQQIEHVLRRFRESNFFVRIAESDEPLWSKKRVTSATTADERSDNQGNSKSSKSNVYNTISDKGIFDGSTSGGVARDVVKCYSLQNGDIVVVLQVNVGVNKLEDPVLEVLQFEKSISNNCMPQNLVDGLSDSNNDPCQELLSWLLPLDRTLPPRSLAPPTLNPSVSHKQSYSASGSQIFNFRSYSMPSASSVQTPNNIRPPPISESQEFMPEKPAKTPDIINDGQLSFRGVPLEPERYSVRCGLEGVYLPGKRWRRKVEIIQPIEVHSFAAKCTVENLLCVTVKNIAPTHAKDIVVFIDAITIVFEEASKGGAPLSLPIASIEVGHGHSLPNLALRRGEEHSFILKPATMSSRERKTSGYAPPALSLPTMTGATLNTHTPKVGEPYADLSDQYAVLVSYRCNYTESKLFFKQATSWRPSAASDLMISVSCELSLRNPSLGARVPQLPVQILTLEATNMTSENLTLNVLAPEASGSSSVVSLISAPTTPNGSFDGVNESAKRSGLGKHGIGFGRLNSVLATSPKEGDNGGNRMSNASGCTHLWLQSAVPLGCVPPRSSTTVKLELLPLTDGIITLDTLQITAREKGLAYIPEHSLEIHATSGMSSGRSSSLATPMHHGSNAVPSPPSARLHAGALLAGLALRATTPAAARQLQAQLLVRGLPLPARAAVALIASSHSPRHARAVFDSAVPAASENVYLWTATIAAYARHASSSPSAAEQALALFRLMLRRGVPRPNAFTASSVVRCCSALRAVRVGIQVHGFLVNAGLGRAAHVAAALVDMYGNLGRVADARRVFDEMPTASVVLGNTMVACYVRAGDVEAGRVVFDRMVERDPISWNTLMMGYLRQGEAGGALADALAVFNGMRLARFQPDPATMAVLMSACAQLGSLSVASQVHGILRKGCVEMNFHVLNSLIDMYAKCGSVSQAHLLFVETCLKDTVSYNVMICAFAHHGHGRDALLIFNEMAKEGLQPDAVTFLGVLSACAHAGLVHDGKFYFESMRTNYAIEQSPDHYACMVDLYGRAGLIEEAYQLARSMPMKPHAGVWGALINACRKHCNVKVGKVAARELIAIEPGNPGTYVLLANTLACGQQWDFVETVWQSMRGKGIEKMAGCSWLEVENVVHEFLMGESSHPNSDEIYSILEHLYLQLT</sequence>
<keyword evidence="1" id="KW-0677">Repeat</keyword>
<reference evidence="6" key="1">
    <citation type="submission" date="2020-10" db="EMBL/GenBank/DDBJ databases">
        <authorList>
            <person name="Han B."/>
            <person name="Lu T."/>
            <person name="Zhao Q."/>
            <person name="Huang X."/>
            <person name="Zhao Y."/>
        </authorList>
    </citation>
    <scope>NUCLEOTIDE SEQUENCE</scope>
</reference>
<feature type="compositionally biased region" description="Polar residues" evidence="5">
    <location>
        <begin position="274"/>
        <end position="284"/>
    </location>
</feature>
<feature type="region of interest" description="Disordered" evidence="5">
    <location>
        <begin position="40"/>
        <end position="69"/>
    </location>
</feature>
<gene>
    <name evidence="6" type="ORF">NCGR_LOCUS53376</name>
</gene>
<comment type="similarity">
    <text evidence="3">Belongs to the PPR family. PCMP-E subfamily.</text>
</comment>
<dbReference type="Pfam" id="PF20431">
    <property type="entry name" value="E_motif"/>
    <property type="match status" value="1"/>
</dbReference>
<dbReference type="Pfam" id="PF01535">
    <property type="entry name" value="PPR"/>
    <property type="match status" value="5"/>
</dbReference>